<protein>
    <submittedName>
        <fullName evidence="1">Uncharacterized protein</fullName>
    </submittedName>
</protein>
<evidence type="ECO:0000313" key="1">
    <source>
        <dbReference type="EMBL" id="MBS4213784.1"/>
    </source>
</evidence>
<gene>
    <name evidence="1" type="ORF">KHA99_15110</name>
</gene>
<reference evidence="1" key="1">
    <citation type="submission" date="2021-05" db="EMBL/GenBank/DDBJ databases">
        <title>Novel Bacillus species.</title>
        <authorList>
            <person name="Liu G."/>
        </authorList>
    </citation>
    <scope>NUCLEOTIDE SEQUENCE</scope>
    <source>
        <strain evidence="1">FJAT-49825</strain>
    </source>
</reference>
<dbReference type="AlphaFoldDB" id="A0A942U953"/>
<dbReference type="RefSeq" id="WP_213118306.1">
    <property type="nucleotide sequence ID" value="NZ_JAGYPF010000003.1"/>
</dbReference>
<comment type="caution">
    <text evidence="1">The sequence shown here is derived from an EMBL/GenBank/DDBJ whole genome shotgun (WGS) entry which is preliminary data.</text>
</comment>
<sequence>MREVQIFCITADEEIHLAYVYSLVTAGEVQVAAGRVPPLMMLMNVVSGMTIA</sequence>
<dbReference type="Proteomes" id="UP000679749">
    <property type="component" value="Unassembled WGS sequence"/>
</dbReference>
<dbReference type="EMBL" id="JAGYPF010000003">
    <property type="protein sequence ID" value="MBS4213784.1"/>
    <property type="molecule type" value="Genomic_DNA"/>
</dbReference>
<keyword evidence="2" id="KW-1185">Reference proteome</keyword>
<organism evidence="1 2">
    <name type="scientific">Neobacillus rhizophilus</name>
    <dbReference type="NCBI Taxonomy" id="2833579"/>
    <lineage>
        <taxon>Bacteria</taxon>
        <taxon>Bacillati</taxon>
        <taxon>Bacillota</taxon>
        <taxon>Bacilli</taxon>
        <taxon>Bacillales</taxon>
        <taxon>Bacillaceae</taxon>
        <taxon>Neobacillus</taxon>
    </lineage>
</organism>
<proteinExistence type="predicted"/>
<accession>A0A942U953</accession>
<name>A0A942U953_9BACI</name>
<evidence type="ECO:0000313" key="2">
    <source>
        <dbReference type="Proteomes" id="UP000679749"/>
    </source>
</evidence>